<gene>
    <name evidence="3" type="ORF">FHX50_000804</name>
</gene>
<keyword evidence="4" id="KW-1185">Reference proteome</keyword>
<dbReference type="Proteomes" id="UP000568050">
    <property type="component" value="Unassembled WGS sequence"/>
</dbReference>
<dbReference type="PANTHER" id="PTHR33542:SF5">
    <property type="entry name" value="FERROCHELATASE CHE1"/>
    <property type="match status" value="1"/>
</dbReference>
<dbReference type="Gene3D" id="3.40.50.1400">
    <property type="match status" value="2"/>
</dbReference>
<dbReference type="InterPro" id="IPR050963">
    <property type="entry name" value="Sirohydro_Cobaltochel/CbiX"/>
</dbReference>
<organism evidence="3 4">
    <name type="scientific">Helcobacillus massiliensis</name>
    <dbReference type="NCBI Taxonomy" id="521392"/>
    <lineage>
        <taxon>Bacteria</taxon>
        <taxon>Bacillati</taxon>
        <taxon>Actinomycetota</taxon>
        <taxon>Actinomycetes</taxon>
        <taxon>Micrococcales</taxon>
        <taxon>Dermabacteraceae</taxon>
        <taxon>Helcobacillus</taxon>
    </lineage>
</organism>
<evidence type="ECO:0000256" key="1">
    <source>
        <dbReference type="ARBA" id="ARBA00022723"/>
    </source>
</evidence>
<evidence type="ECO:0000256" key="2">
    <source>
        <dbReference type="ARBA" id="ARBA00023239"/>
    </source>
</evidence>
<reference evidence="3 4" key="1">
    <citation type="submission" date="2020-08" db="EMBL/GenBank/DDBJ databases">
        <title>Sequencing the genomes of 1000 actinobacteria strains.</title>
        <authorList>
            <person name="Klenk H.-P."/>
        </authorList>
    </citation>
    <scope>NUCLEOTIDE SEQUENCE [LARGE SCALE GENOMIC DNA]</scope>
    <source>
        <strain evidence="3 4">DSM 23040</strain>
    </source>
</reference>
<dbReference type="EMBL" id="JACHWP010000001">
    <property type="protein sequence ID" value="MBB3022556.1"/>
    <property type="molecule type" value="Genomic_DNA"/>
</dbReference>
<dbReference type="CDD" id="cd03416">
    <property type="entry name" value="CbiX_SirB_N"/>
    <property type="match status" value="1"/>
</dbReference>
<sequence>MSEPLLLAIAHGSRLDSAVTATQDIARSAARIAGAPFADAYLDLAEPSVQARAAELAANQCPGAIAVPLLFTEAFHATSDVPAALNEAQAATGLPIHRAGIIGTGDDVLAVLADQARAHTSPGREDSPVVLLAVGSSHEQANAAVADLADRLGAALGRRVRAGFATCAPRAADMITADEPGLLLPLFTAPGLLLERTAASAAAAGWDTAGHLGAALGPVVAQRYLDCAAALSAD</sequence>
<evidence type="ECO:0000313" key="4">
    <source>
        <dbReference type="Proteomes" id="UP000568050"/>
    </source>
</evidence>
<dbReference type="PANTHER" id="PTHR33542">
    <property type="entry name" value="SIROHYDROCHLORIN FERROCHELATASE, CHLOROPLASTIC"/>
    <property type="match status" value="1"/>
</dbReference>
<keyword evidence="2" id="KW-0456">Lyase</keyword>
<dbReference type="InterPro" id="IPR002762">
    <property type="entry name" value="CbiX-like"/>
</dbReference>
<accession>A0A839R1R6</accession>
<comment type="caution">
    <text evidence="3">The sequence shown here is derived from an EMBL/GenBank/DDBJ whole genome shotgun (WGS) entry which is preliminary data.</text>
</comment>
<dbReference type="AlphaFoldDB" id="A0A839R1R6"/>
<keyword evidence="1" id="KW-0479">Metal-binding</keyword>
<evidence type="ECO:0000313" key="3">
    <source>
        <dbReference type="EMBL" id="MBB3022556.1"/>
    </source>
</evidence>
<dbReference type="SUPFAM" id="SSF53800">
    <property type="entry name" value="Chelatase"/>
    <property type="match status" value="1"/>
</dbReference>
<proteinExistence type="predicted"/>
<dbReference type="RefSeq" id="WP_183374710.1">
    <property type="nucleotide sequence ID" value="NZ_CBCSFZ010000007.1"/>
</dbReference>
<protein>
    <submittedName>
        <fullName evidence="3">Sirohydrochlorin ferrochelatase</fullName>
    </submittedName>
</protein>
<dbReference type="GO" id="GO:0016829">
    <property type="term" value="F:lyase activity"/>
    <property type="evidence" value="ECO:0007669"/>
    <property type="project" value="UniProtKB-KW"/>
</dbReference>
<name>A0A839R1R6_9MICO</name>
<dbReference type="GO" id="GO:0046872">
    <property type="term" value="F:metal ion binding"/>
    <property type="evidence" value="ECO:0007669"/>
    <property type="project" value="UniProtKB-KW"/>
</dbReference>
<dbReference type="Pfam" id="PF01903">
    <property type="entry name" value="CbiX"/>
    <property type="match status" value="1"/>
</dbReference>